<dbReference type="GO" id="GO:0090314">
    <property type="term" value="P:positive regulation of protein targeting to membrane"/>
    <property type="evidence" value="ECO:0007669"/>
    <property type="project" value="TreeGrafter"/>
</dbReference>
<comment type="caution">
    <text evidence="2">The sequence shown here is derived from an EMBL/GenBank/DDBJ whole genome shotgun (WGS) entry which is preliminary data.</text>
</comment>
<protein>
    <submittedName>
        <fullName evidence="2">TRPM8 channel-associated factor</fullName>
    </submittedName>
</protein>
<gene>
    <name evidence="2" type="primary">tcaf</name>
    <name evidence="2" type="ORF">DAT39_009671</name>
</gene>
<dbReference type="PANTHER" id="PTHR15730">
    <property type="entry name" value="EXPERIMENTAL AUTOIMMUNE PROSTATITIS ANTIGEN 2-RELATED"/>
    <property type="match status" value="1"/>
</dbReference>
<proteinExistence type="predicted"/>
<feature type="non-terminal residue" evidence="2">
    <location>
        <position position="71"/>
    </location>
</feature>
<name>A0A8J4ULQ2_CLAMG</name>
<sequence>LQIGCQTDYLGKADLLKRAPVVHMRCPLDSEMLQVWNLWGGLMYLIAPPKSKVNGVEVVVQTAIKAPYYKS</sequence>
<dbReference type="InterPro" id="IPR051244">
    <property type="entry name" value="TCAF"/>
</dbReference>
<dbReference type="GO" id="GO:0005886">
    <property type="term" value="C:plasma membrane"/>
    <property type="evidence" value="ECO:0007669"/>
    <property type="project" value="TreeGrafter"/>
</dbReference>
<accession>A0A8J4ULQ2</accession>
<dbReference type="GO" id="GO:0044325">
    <property type="term" value="F:transmembrane transporter binding"/>
    <property type="evidence" value="ECO:0007669"/>
    <property type="project" value="TreeGrafter"/>
</dbReference>
<dbReference type="InterPro" id="IPR035423">
    <property type="entry name" value="M60-like_N"/>
</dbReference>
<dbReference type="Pfam" id="PF17291">
    <property type="entry name" value="M60-like_N"/>
    <property type="match status" value="1"/>
</dbReference>
<dbReference type="Proteomes" id="UP000727407">
    <property type="component" value="Unassembled WGS sequence"/>
</dbReference>
<dbReference type="PROSITE" id="PS51723">
    <property type="entry name" value="PEPTIDASE_M60"/>
    <property type="match status" value="1"/>
</dbReference>
<evidence type="ECO:0000313" key="3">
    <source>
        <dbReference type="Proteomes" id="UP000727407"/>
    </source>
</evidence>
<feature type="non-terminal residue" evidence="2">
    <location>
        <position position="1"/>
    </location>
</feature>
<evidence type="ECO:0000259" key="1">
    <source>
        <dbReference type="PROSITE" id="PS51723"/>
    </source>
</evidence>
<dbReference type="InterPro" id="IPR031161">
    <property type="entry name" value="Peptidase_M60_dom"/>
</dbReference>
<evidence type="ECO:0000313" key="2">
    <source>
        <dbReference type="EMBL" id="KAF5900567.1"/>
    </source>
</evidence>
<dbReference type="OrthoDB" id="10260387at2759"/>
<reference evidence="2" key="1">
    <citation type="submission" date="2020-07" db="EMBL/GenBank/DDBJ databases">
        <title>Clarias magur genome sequencing, assembly and annotation.</title>
        <authorList>
            <person name="Kushwaha B."/>
            <person name="Kumar R."/>
            <person name="Das P."/>
            <person name="Joshi C.G."/>
            <person name="Kumar D."/>
            <person name="Nagpure N.S."/>
            <person name="Pandey M."/>
            <person name="Agarwal S."/>
            <person name="Srivastava S."/>
            <person name="Singh M."/>
            <person name="Sahoo L."/>
            <person name="Jayasankar P."/>
            <person name="Meher P.K."/>
            <person name="Koringa P.G."/>
            <person name="Iquebal M.A."/>
            <person name="Das S.P."/>
            <person name="Bit A."/>
            <person name="Patnaik S."/>
            <person name="Patel N."/>
            <person name="Shah T.M."/>
            <person name="Hinsu A."/>
            <person name="Jena J.K."/>
        </authorList>
    </citation>
    <scope>NUCLEOTIDE SEQUENCE</scope>
    <source>
        <strain evidence="2">CIFAMagur01</strain>
        <tissue evidence="2">Testis</tissue>
    </source>
</reference>
<keyword evidence="3" id="KW-1185">Reference proteome</keyword>
<feature type="domain" description="Peptidase M60" evidence="1">
    <location>
        <begin position="1"/>
        <end position="71"/>
    </location>
</feature>
<organism evidence="2 3">
    <name type="scientific">Clarias magur</name>
    <name type="common">Asian catfish</name>
    <name type="synonym">Macropteronotus magur</name>
    <dbReference type="NCBI Taxonomy" id="1594786"/>
    <lineage>
        <taxon>Eukaryota</taxon>
        <taxon>Metazoa</taxon>
        <taxon>Chordata</taxon>
        <taxon>Craniata</taxon>
        <taxon>Vertebrata</taxon>
        <taxon>Euteleostomi</taxon>
        <taxon>Actinopterygii</taxon>
        <taxon>Neopterygii</taxon>
        <taxon>Teleostei</taxon>
        <taxon>Ostariophysi</taxon>
        <taxon>Siluriformes</taxon>
        <taxon>Clariidae</taxon>
        <taxon>Clarias</taxon>
    </lineage>
</organism>
<dbReference type="PANTHER" id="PTHR15730:SF5">
    <property type="entry name" value="SI:CH211-210B2.2-RELATED"/>
    <property type="match status" value="1"/>
</dbReference>
<dbReference type="AlphaFoldDB" id="A0A8J4ULQ2"/>
<dbReference type="EMBL" id="QNUK01000132">
    <property type="protein sequence ID" value="KAF5900567.1"/>
    <property type="molecule type" value="Genomic_DNA"/>
</dbReference>